<evidence type="ECO:0000256" key="1">
    <source>
        <dbReference type="SAM" id="MobiDB-lite"/>
    </source>
</evidence>
<keyword evidence="4" id="KW-1185">Reference proteome</keyword>
<dbReference type="GO" id="GO:0031032">
    <property type="term" value="P:actomyosin structure organization"/>
    <property type="evidence" value="ECO:0007669"/>
    <property type="project" value="TreeGrafter"/>
</dbReference>
<feature type="compositionally biased region" description="Polar residues" evidence="1">
    <location>
        <begin position="115"/>
        <end position="134"/>
    </location>
</feature>
<gene>
    <name evidence="3" type="ORF">HNAJ_LOCUS11608</name>
</gene>
<dbReference type="Proteomes" id="UP000278807">
    <property type="component" value="Unassembled WGS sequence"/>
</dbReference>
<dbReference type="Gene3D" id="2.30.29.30">
    <property type="entry name" value="Pleckstrin-homology domain (PH domain)/Phosphotyrosine-binding domain (PTB)"/>
    <property type="match status" value="1"/>
</dbReference>
<evidence type="ECO:0000313" key="5">
    <source>
        <dbReference type="WBParaSite" id="HNAJ_0001161801-mRNA-1"/>
    </source>
</evidence>
<dbReference type="InterPro" id="IPR018980">
    <property type="entry name" value="FERM_PH-like_C"/>
</dbReference>
<dbReference type="WBParaSite" id="HNAJ_0001161801-mRNA-1">
    <property type="protein sequence ID" value="HNAJ_0001161801-mRNA-1"/>
    <property type="gene ID" value="HNAJ_0001161801"/>
</dbReference>
<dbReference type="PROSITE" id="PS50057">
    <property type="entry name" value="FERM_3"/>
    <property type="match status" value="1"/>
</dbReference>
<protein>
    <submittedName>
        <fullName evidence="5">FERM domain-containing protein</fullName>
    </submittedName>
</protein>
<evidence type="ECO:0000313" key="4">
    <source>
        <dbReference type="Proteomes" id="UP000278807"/>
    </source>
</evidence>
<evidence type="ECO:0000313" key="3">
    <source>
        <dbReference type="EMBL" id="VDO10838.1"/>
    </source>
</evidence>
<feature type="domain" description="FERM" evidence="2">
    <location>
        <begin position="1"/>
        <end position="96"/>
    </location>
</feature>
<feature type="region of interest" description="Disordered" evidence="1">
    <location>
        <begin position="165"/>
        <end position="252"/>
    </location>
</feature>
<proteinExistence type="predicted"/>
<dbReference type="AlphaFoldDB" id="A0A0R3TV01"/>
<dbReference type="OrthoDB" id="6271769at2759"/>
<name>A0A0R3TV01_RODNA</name>
<dbReference type="GO" id="GO:0005856">
    <property type="term" value="C:cytoskeleton"/>
    <property type="evidence" value="ECO:0007669"/>
    <property type="project" value="TreeGrafter"/>
</dbReference>
<dbReference type="PANTHER" id="PTHR23280:SF32">
    <property type="entry name" value="FI22325P1"/>
    <property type="match status" value="1"/>
</dbReference>
<dbReference type="SMART" id="SM01196">
    <property type="entry name" value="FERM_C"/>
    <property type="match status" value="1"/>
</dbReference>
<feature type="compositionally biased region" description="Basic and acidic residues" evidence="1">
    <location>
        <begin position="229"/>
        <end position="242"/>
    </location>
</feature>
<dbReference type="PANTHER" id="PTHR23280">
    <property type="entry name" value="4.1 G PROTEIN"/>
    <property type="match status" value="1"/>
</dbReference>
<feature type="region of interest" description="Disordered" evidence="1">
    <location>
        <begin position="115"/>
        <end position="141"/>
    </location>
</feature>
<dbReference type="SUPFAM" id="SSF50729">
    <property type="entry name" value="PH domain-like"/>
    <property type="match status" value="1"/>
</dbReference>
<organism evidence="5">
    <name type="scientific">Rodentolepis nana</name>
    <name type="common">Dwarf tapeworm</name>
    <name type="synonym">Hymenolepis nana</name>
    <dbReference type="NCBI Taxonomy" id="102285"/>
    <lineage>
        <taxon>Eukaryota</taxon>
        <taxon>Metazoa</taxon>
        <taxon>Spiralia</taxon>
        <taxon>Lophotrochozoa</taxon>
        <taxon>Platyhelminthes</taxon>
        <taxon>Cestoda</taxon>
        <taxon>Eucestoda</taxon>
        <taxon>Cyclophyllidea</taxon>
        <taxon>Hymenolepididae</taxon>
        <taxon>Rodentolepis</taxon>
    </lineage>
</organism>
<dbReference type="InterPro" id="IPR011993">
    <property type="entry name" value="PH-like_dom_sf"/>
</dbReference>
<reference evidence="3 4" key="2">
    <citation type="submission" date="2018-11" db="EMBL/GenBank/DDBJ databases">
        <authorList>
            <consortium name="Pathogen Informatics"/>
        </authorList>
    </citation>
    <scope>NUCLEOTIDE SEQUENCE [LARGE SCALE GENOMIC DNA]</scope>
</reference>
<reference evidence="5" key="1">
    <citation type="submission" date="2017-02" db="UniProtKB">
        <authorList>
            <consortium name="WormBaseParasite"/>
        </authorList>
    </citation>
    <scope>IDENTIFICATION</scope>
</reference>
<accession>A0A0R3TV01</accession>
<sequence>MDTYGIEPFDAKDQRGNGIAVGFNFRGLSVFKSSQQVNFFRWESMICYDCDRRNVVITIKTRDAKKKIGFKCDSRASAMQLYRRLKEASRFFSPENVEGKSDVDKPPKFANPTFAKSTESMNSESTNPANNHTCQIRHLPSSMRPPRLFSLSLCGDSAKSSLNLSPQSFGGVSNASTPTNQTDRLHTPEVDGESTTPTPSHHGDFETEISDASATKRRIAITNMNPFEGESKEYSGEERPKSEISTGSNKAEQIEHKFDQISKEGENAPTGKEICNKESVVAIQVEEFRDDDEDRKERGQDSLSKLKSSLDFSSQESLAKYNSPFGDFTKSNLFRANNQNRLGVMNFEMSASTSSITIPTTGNTAAQIAQQLWAKEFASSSVVFQKETPIIRRPRLISKMRAFSHFSKLWG</sequence>
<evidence type="ECO:0000259" key="2">
    <source>
        <dbReference type="PROSITE" id="PS50057"/>
    </source>
</evidence>
<dbReference type="InterPro" id="IPR000299">
    <property type="entry name" value="FERM_domain"/>
</dbReference>
<feature type="compositionally biased region" description="Polar residues" evidence="1">
    <location>
        <begin position="165"/>
        <end position="182"/>
    </location>
</feature>
<dbReference type="EMBL" id="UZAE01013669">
    <property type="protein sequence ID" value="VDO10838.1"/>
    <property type="molecule type" value="Genomic_DNA"/>
</dbReference>
<dbReference type="STRING" id="102285.A0A0R3TV01"/>
<dbReference type="Pfam" id="PF09380">
    <property type="entry name" value="FERM_C"/>
    <property type="match status" value="1"/>
</dbReference>